<proteinExistence type="predicted"/>
<evidence type="ECO:0000313" key="2">
    <source>
        <dbReference type="Proteomes" id="UP000198832"/>
    </source>
</evidence>
<gene>
    <name evidence="1" type="ORF">SAMN04487968_1252</name>
</gene>
<protein>
    <submittedName>
        <fullName evidence="1">Uncharacterized protein</fullName>
    </submittedName>
</protein>
<dbReference type="Proteomes" id="UP000198832">
    <property type="component" value="Unassembled WGS sequence"/>
</dbReference>
<evidence type="ECO:0000313" key="1">
    <source>
        <dbReference type="EMBL" id="SFD03865.1"/>
    </source>
</evidence>
<dbReference type="OrthoDB" id="3789171at2"/>
<reference evidence="1 2" key="1">
    <citation type="submission" date="2016-10" db="EMBL/GenBank/DDBJ databases">
        <authorList>
            <person name="de Groot N.N."/>
        </authorList>
    </citation>
    <scope>NUCLEOTIDE SEQUENCE [LARGE SCALE GENOMIC DNA]</scope>
    <source>
        <strain evidence="1 2">CGMCC 1.7056</strain>
    </source>
</reference>
<sequence>MTMLQAATEDRIAIHTVKNPAAGQLVEIGAGNRLDVKFTHGLTSSWEVVTRPVNLVPLAVGRASFSFLAFRTDVPVQELVLRRSSGETRTLRVVTQP</sequence>
<dbReference type="EMBL" id="FOLB01000025">
    <property type="protein sequence ID" value="SFD03865.1"/>
    <property type="molecule type" value="Genomic_DNA"/>
</dbReference>
<name>A0A1I1P289_9ACTN</name>
<keyword evidence="2" id="KW-1185">Reference proteome</keyword>
<organism evidence="1 2">
    <name type="scientific">Nocardioides terrae</name>
    <dbReference type="NCBI Taxonomy" id="574651"/>
    <lineage>
        <taxon>Bacteria</taxon>
        <taxon>Bacillati</taxon>
        <taxon>Actinomycetota</taxon>
        <taxon>Actinomycetes</taxon>
        <taxon>Propionibacteriales</taxon>
        <taxon>Nocardioidaceae</taxon>
        <taxon>Nocardioides</taxon>
    </lineage>
</organism>
<accession>A0A1I1P289</accession>
<dbReference type="RefSeq" id="WP_091126703.1">
    <property type="nucleotide sequence ID" value="NZ_FOLB01000025.1"/>
</dbReference>
<dbReference type="AlphaFoldDB" id="A0A1I1P289"/>